<feature type="domain" description="Acyl-CoA oxidase/dehydrogenase middle" evidence="8">
    <location>
        <begin position="437"/>
        <end position="531"/>
    </location>
</feature>
<dbReference type="Gene3D" id="2.40.110.10">
    <property type="entry name" value="Butyryl-CoA Dehydrogenase, subunit A, domain 2"/>
    <property type="match status" value="1"/>
</dbReference>
<proteinExistence type="inferred from homology"/>
<evidence type="ECO:0000313" key="11">
    <source>
        <dbReference type="Proteomes" id="UP000318578"/>
    </source>
</evidence>
<dbReference type="PANTHER" id="PTHR43292">
    <property type="entry name" value="ACYL-COA DEHYDROGENASE"/>
    <property type="match status" value="1"/>
</dbReference>
<sequence length="699" mass="73610">MTVSANDEATAFGEAVAGLTRRHWGDATAAAGTGLEKLWHAAAAQGWFELGSAEALDAALAATMELGRVACPLPVLDGFVAGRLLPDASGIESGQMRVLVALDGTGDEVAYAEAATEATHVLVLPAAGGVAALREIAGVTEQPGLAVPAWARIRLGDPVATADLDAARADEAVLLLRLGLATRALAAAGRAHEMAIEHAKTRHQFGRPVGGFGAVQQRIASCQIDLSAGNLLIAQAVRQWTSHAADWSSWAEIAVEHARAAAPRIQLGAQHTLAAIGYFEEHEAPWLFRRVHADVTRLRAFPRAVGEFADVLVETEASLPSFDMGEAGEAFRTEVRELFAQYEDRFARSTMALDHELVQAVADRGWLGFAWPEEYGGRGATLAEQVVLNEETAYSGAPISKALGAVMLLGNSILKHGSPEQKEKFLPLIRRGELAFCLGYSEPEAGSDLASLKTRAVRDGADWVINGQKLWTTGGHTSDWVWLAVRTDPDAKPRQAGITVFLVPMDTPGITVQQHRALSGEISCTVFYDDVRVPDSARVGEVNGGWKVITDALAGERITMGNIAAALHRQLDDLLGVIRADIDGTVGPRGSARRAELGKVAVGVQATRALVSAAIDATGQGRGARLEAPMAGVLGGETAEAFGEAVLDILGPAAALEVIPAAPDAAFEYGLRLSVMYVVGGGTNDVQRGLIARGLGLPR</sequence>
<comment type="cofactor">
    <cofactor evidence="1 6">
        <name>FAD</name>
        <dbReference type="ChEBI" id="CHEBI:57692"/>
    </cofactor>
</comment>
<dbReference type="GO" id="GO:0016627">
    <property type="term" value="F:oxidoreductase activity, acting on the CH-CH group of donors"/>
    <property type="evidence" value="ECO:0007669"/>
    <property type="project" value="InterPro"/>
</dbReference>
<name>A0A557ZYT2_9PSEU</name>
<dbReference type="AlphaFoldDB" id="A0A557ZYT2"/>
<keyword evidence="3 6" id="KW-0285">Flavoprotein</keyword>
<dbReference type="PANTHER" id="PTHR43292:SF4">
    <property type="entry name" value="ACYL-COA DEHYDROGENASE FADE34"/>
    <property type="match status" value="1"/>
</dbReference>
<dbReference type="InterPro" id="IPR037069">
    <property type="entry name" value="AcylCoA_DH/ox_N_sf"/>
</dbReference>
<dbReference type="InterPro" id="IPR046373">
    <property type="entry name" value="Acyl-CoA_Oxase/DH_mid-dom_sf"/>
</dbReference>
<evidence type="ECO:0000256" key="6">
    <source>
        <dbReference type="RuleBase" id="RU362125"/>
    </source>
</evidence>
<dbReference type="InterPro" id="IPR036250">
    <property type="entry name" value="AcylCo_DH-like_C"/>
</dbReference>
<accession>A0A557ZYT2</accession>
<organism evidence="10 11">
    <name type="scientific">Amycolatopsis acidiphila</name>
    <dbReference type="NCBI Taxonomy" id="715473"/>
    <lineage>
        <taxon>Bacteria</taxon>
        <taxon>Bacillati</taxon>
        <taxon>Actinomycetota</taxon>
        <taxon>Actinomycetes</taxon>
        <taxon>Pseudonocardiales</taxon>
        <taxon>Pseudonocardiaceae</taxon>
        <taxon>Amycolatopsis</taxon>
    </lineage>
</organism>
<dbReference type="SUPFAM" id="SSF47203">
    <property type="entry name" value="Acyl-CoA dehydrogenase C-terminal domain-like"/>
    <property type="match status" value="2"/>
</dbReference>
<reference evidence="10 11" key="1">
    <citation type="submission" date="2019-07" db="EMBL/GenBank/DDBJ databases">
        <title>New species of Amycolatopsis and Streptomyces.</title>
        <authorList>
            <person name="Duangmal K."/>
            <person name="Teo W.F.A."/>
            <person name="Lipun K."/>
        </authorList>
    </citation>
    <scope>NUCLEOTIDE SEQUENCE [LARGE SCALE GENOMIC DNA]</scope>
    <source>
        <strain evidence="10 11">JCM 30562</strain>
    </source>
</reference>
<dbReference type="InterPro" id="IPR013786">
    <property type="entry name" value="AcylCoA_DH/ox_N"/>
</dbReference>
<evidence type="ECO:0000256" key="3">
    <source>
        <dbReference type="ARBA" id="ARBA00022630"/>
    </source>
</evidence>
<evidence type="ECO:0000259" key="7">
    <source>
        <dbReference type="Pfam" id="PF00441"/>
    </source>
</evidence>
<dbReference type="Proteomes" id="UP000318578">
    <property type="component" value="Unassembled WGS sequence"/>
</dbReference>
<dbReference type="Pfam" id="PF00441">
    <property type="entry name" value="Acyl-CoA_dh_1"/>
    <property type="match status" value="2"/>
</dbReference>
<keyword evidence="11" id="KW-1185">Reference proteome</keyword>
<dbReference type="OrthoDB" id="9770681at2"/>
<protein>
    <submittedName>
        <fullName evidence="10">Acyl-CoA dehydrogenase</fullName>
    </submittedName>
</protein>
<evidence type="ECO:0000256" key="4">
    <source>
        <dbReference type="ARBA" id="ARBA00022827"/>
    </source>
</evidence>
<feature type="domain" description="Acyl-CoA dehydrogenase/oxidase C-terminal" evidence="7">
    <location>
        <begin position="174"/>
        <end position="291"/>
    </location>
</feature>
<keyword evidence="4 6" id="KW-0274">FAD</keyword>
<dbReference type="GO" id="GO:0005886">
    <property type="term" value="C:plasma membrane"/>
    <property type="evidence" value="ECO:0007669"/>
    <property type="project" value="TreeGrafter"/>
</dbReference>
<dbReference type="SUPFAM" id="SSF56645">
    <property type="entry name" value="Acyl-CoA dehydrogenase NM domain-like"/>
    <property type="match status" value="1"/>
</dbReference>
<evidence type="ECO:0000313" key="10">
    <source>
        <dbReference type="EMBL" id="TVT17157.1"/>
    </source>
</evidence>
<evidence type="ECO:0000256" key="1">
    <source>
        <dbReference type="ARBA" id="ARBA00001974"/>
    </source>
</evidence>
<evidence type="ECO:0000256" key="2">
    <source>
        <dbReference type="ARBA" id="ARBA00009347"/>
    </source>
</evidence>
<feature type="domain" description="Acyl-CoA dehydrogenase/oxidase N-terminal" evidence="9">
    <location>
        <begin position="329"/>
        <end position="433"/>
    </location>
</feature>
<dbReference type="EMBL" id="VJZA01000085">
    <property type="protein sequence ID" value="TVT17157.1"/>
    <property type="molecule type" value="Genomic_DNA"/>
</dbReference>
<dbReference type="InterPro" id="IPR009100">
    <property type="entry name" value="AcylCoA_DH/oxidase_NM_dom_sf"/>
</dbReference>
<comment type="caution">
    <text evidence="10">The sequence shown here is derived from an EMBL/GenBank/DDBJ whole genome shotgun (WGS) entry which is preliminary data.</text>
</comment>
<dbReference type="InterPro" id="IPR052161">
    <property type="entry name" value="Mycobact_Acyl-CoA_DH"/>
</dbReference>
<dbReference type="InterPro" id="IPR009075">
    <property type="entry name" value="AcylCo_DH/oxidase_C"/>
</dbReference>
<dbReference type="Pfam" id="PF02770">
    <property type="entry name" value="Acyl-CoA_dh_M"/>
    <property type="match status" value="1"/>
</dbReference>
<dbReference type="Gene3D" id="1.20.140.10">
    <property type="entry name" value="Butyryl-CoA Dehydrogenase, subunit A, domain 3"/>
    <property type="match status" value="2"/>
</dbReference>
<comment type="similarity">
    <text evidence="2 6">Belongs to the acyl-CoA dehydrogenase family.</text>
</comment>
<keyword evidence="5 6" id="KW-0560">Oxidoreductase</keyword>
<dbReference type="InterPro" id="IPR006091">
    <property type="entry name" value="Acyl-CoA_Oxase/DH_mid-dom"/>
</dbReference>
<dbReference type="GO" id="GO:0050660">
    <property type="term" value="F:flavin adenine dinucleotide binding"/>
    <property type="evidence" value="ECO:0007669"/>
    <property type="project" value="InterPro"/>
</dbReference>
<evidence type="ECO:0000256" key="5">
    <source>
        <dbReference type="ARBA" id="ARBA00023002"/>
    </source>
</evidence>
<gene>
    <name evidence="10" type="ORF">FNH06_32395</name>
</gene>
<dbReference type="Pfam" id="PF02771">
    <property type="entry name" value="Acyl-CoA_dh_N"/>
    <property type="match status" value="1"/>
</dbReference>
<evidence type="ECO:0000259" key="9">
    <source>
        <dbReference type="Pfam" id="PF02771"/>
    </source>
</evidence>
<evidence type="ECO:0000259" key="8">
    <source>
        <dbReference type="Pfam" id="PF02770"/>
    </source>
</evidence>
<feature type="domain" description="Acyl-CoA dehydrogenase/oxidase C-terminal" evidence="7">
    <location>
        <begin position="543"/>
        <end position="695"/>
    </location>
</feature>
<dbReference type="FunFam" id="2.40.110.10:FF:000011">
    <property type="entry name" value="Acyl-CoA dehydrogenase FadE34"/>
    <property type="match status" value="1"/>
</dbReference>
<dbReference type="Gene3D" id="1.10.540.10">
    <property type="entry name" value="Acyl-CoA dehydrogenase/oxidase, N-terminal domain"/>
    <property type="match status" value="1"/>
</dbReference>